<sequence length="454" mass="50692">MKKISLKTIRKSLSIKGKEEGDFVMLQQPSVTAEFSKDESLFGGCYTKELSACDIASEDEKGGQNKGRSKSETLMGSLKRRLSTKQKAKVKGGASTIGSRPLRSASLRSHHYSPSPPNLNGLHLNIDENDVPVVLGLTPQDYIQYTMPLDEGMYPEGSHSFCLEGSSPMEVVTEAGNGSLHTEQGQEEHELVNGIPPDIFMETSVNSILIGSAGMMLQNSRVEMPPPLSPLLPPMTSNGHIPRTFSGFSSADSQVAERVRHHLNFDPNSAPGVSRVYDSVQSSGPMVVTSLTEELKKLARQGWYWGPITRWEAEEKLVNLADGSFLVRDSSDDRYLLSLSFRSQSKTLHTRIEHSNGRFSFYEQPDVEGHTSIVDLIEHSIKDSENGAFCYSRSRLPGSATYPVRLTNPVSRFMQVRSLQYLCRFVIRQYTRIDLIQKLPLPNKMKDYLQEKHY</sequence>
<dbReference type="GO" id="GO:0009968">
    <property type="term" value="P:negative regulation of signal transduction"/>
    <property type="evidence" value="ECO:0007669"/>
    <property type="project" value="UniProtKB-KW"/>
</dbReference>
<evidence type="ECO:0000313" key="12">
    <source>
        <dbReference type="Ensembl" id="ENSPNYP00000000908.1"/>
    </source>
</evidence>
<dbReference type="InterPro" id="IPR036036">
    <property type="entry name" value="SOCS_box-like_dom_sf"/>
</dbReference>
<dbReference type="Gene3D" id="1.10.750.20">
    <property type="entry name" value="SOCS box"/>
    <property type="match status" value="1"/>
</dbReference>
<dbReference type="SMART" id="SM00253">
    <property type="entry name" value="SOCS"/>
    <property type="match status" value="1"/>
</dbReference>
<evidence type="ECO:0000256" key="8">
    <source>
        <dbReference type="PROSITE-ProRule" id="PRU00191"/>
    </source>
</evidence>
<dbReference type="SUPFAM" id="SSF158235">
    <property type="entry name" value="SOCS box-like"/>
    <property type="match status" value="1"/>
</dbReference>
<dbReference type="GO" id="GO:0005942">
    <property type="term" value="C:phosphatidylinositol 3-kinase complex"/>
    <property type="evidence" value="ECO:0007669"/>
    <property type="project" value="TreeGrafter"/>
</dbReference>
<evidence type="ECO:0000256" key="4">
    <source>
        <dbReference type="ARBA" id="ARBA00022786"/>
    </source>
</evidence>
<dbReference type="SMART" id="SM00969">
    <property type="entry name" value="SOCS_box"/>
    <property type="match status" value="1"/>
</dbReference>
<keyword evidence="5 8" id="KW-0727">SH2 domain</keyword>
<evidence type="ECO:0000256" key="7">
    <source>
        <dbReference type="ARBA" id="ARBA00070640"/>
    </source>
</evidence>
<keyword evidence="3" id="KW-0734">Signal transduction inhibitor</keyword>
<dbReference type="GeneTree" id="ENSGT00940000154847"/>
<dbReference type="FunFam" id="1.10.750.20:FF:000002">
    <property type="entry name" value="Suppressor of cytokine signaling 2"/>
    <property type="match status" value="1"/>
</dbReference>
<dbReference type="GO" id="GO:0046935">
    <property type="term" value="F:1-phosphatidylinositol-3-kinase regulator activity"/>
    <property type="evidence" value="ECO:0007669"/>
    <property type="project" value="TreeGrafter"/>
</dbReference>
<keyword evidence="4" id="KW-0833">Ubl conjugation pathway</keyword>
<dbReference type="UniPathway" id="UPA00143"/>
<comment type="pathway">
    <text evidence="1">Protein modification; protein ubiquitination.</text>
</comment>
<dbReference type="GO" id="GO:0016567">
    <property type="term" value="P:protein ubiquitination"/>
    <property type="evidence" value="ECO:0007669"/>
    <property type="project" value="UniProtKB-UniPathway"/>
</dbReference>
<dbReference type="InterPro" id="IPR037345">
    <property type="entry name" value="SOCS6_SOCS"/>
</dbReference>
<keyword evidence="2" id="KW-0341">Growth regulation</keyword>
<evidence type="ECO:0000256" key="2">
    <source>
        <dbReference type="ARBA" id="ARBA00022604"/>
    </source>
</evidence>
<dbReference type="Ensembl" id="ENSPNYT00000000926.1">
    <property type="protein sequence ID" value="ENSPNYP00000000908.1"/>
    <property type="gene ID" value="ENSPNYG00000000751.1"/>
</dbReference>
<comment type="function">
    <text evidence="6">SOCS family proteins form part of a classical negative feedback system that regulates cytokine signal transduction. May be a substrate recognition component of a SCF-like ECS (Elongin BC-CUL2/5-SOCS-box protein) E3 ubiquitin-protein ligase complex which mediates the ubiquitination and subsequent proteasomal degradation of target proteins. Regulates KIT degradation by ubiquitination of the tyrosine-phosphorylated receptor.</text>
</comment>
<name>A0A3B4ET33_9CICH</name>
<dbReference type="STRING" id="303518.ENSPNYP00000000908"/>
<dbReference type="InterPro" id="IPR001496">
    <property type="entry name" value="SOCS_box"/>
</dbReference>
<dbReference type="Pfam" id="PF07525">
    <property type="entry name" value="SOCS_box"/>
    <property type="match status" value="1"/>
</dbReference>
<dbReference type="InterPro" id="IPR035865">
    <property type="entry name" value="SOCS6_SH2"/>
</dbReference>
<protein>
    <recommendedName>
        <fullName evidence="7">Suppressor of cytokine signaling 6</fullName>
    </recommendedName>
</protein>
<dbReference type="CDD" id="cd03740">
    <property type="entry name" value="SOCS_SOCS6"/>
    <property type="match status" value="1"/>
</dbReference>
<evidence type="ECO:0000259" key="11">
    <source>
        <dbReference type="PROSITE" id="PS50225"/>
    </source>
</evidence>
<dbReference type="PROSITE" id="PS50001">
    <property type="entry name" value="SH2"/>
    <property type="match status" value="1"/>
</dbReference>
<feature type="domain" description="SH2" evidence="10">
    <location>
        <begin position="303"/>
        <end position="410"/>
    </location>
</feature>
<dbReference type="Pfam" id="PF00017">
    <property type="entry name" value="SH2"/>
    <property type="match status" value="1"/>
</dbReference>
<organism evidence="12">
    <name type="scientific">Pundamilia nyererei</name>
    <dbReference type="NCBI Taxonomy" id="303518"/>
    <lineage>
        <taxon>Eukaryota</taxon>
        <taxon>Metazoa</taxon>
        <taxon>Chordata</taxon>
        <taxon>Craniata</taxon>
        <taxon>Vertebrata</taxon>
        <taxon>Euteleostomi</taxon>
        <taxon>Actinopterygii</taxon>
        <taxon>Neopterygii</taxon>
        <taxon>Teleostei</taxon>
        <taxon>Neoteleostei</taxon>
        <taxon>Acanthomorphata</taxon>
        <taxon>Ovalentaria</taxon>
        <taxon>Cichlomorphae</taxon>
        <taxon>Cichliformes</taxon>
        <taxon>Cichlidae</taxon>
        <taxon>African cichlids</taxon>
        <taxon>Pseudocrenilabrinae</taxon>
        <taxon>Haplochromini</taxon>
        <taxon>Pundamilia</taxon>
    </lineage>
</organism>
<evidence type="ECO:0000259" key="10">
    <source>
        <dbReference type="PROSITE" id="PS50001"/>
    </source>
</evidence>
<dbReference type="GO" id="GO:0046854">
    <property type="term" value="P:phosphatidylinositol phosphate biosynthetic process"/>
    <property type="evidence" value="ECO:0007669"/>
    <property type="project" value="TreeGrafter"/>
</dbReference>
<evidence type="ECO:0000256" key="9">
    <source>
        <dbReference type="SAM" id="MobiDB-lite"/>
    </source>
</evidence>
<evidence type="ECO:0000256" key="3">
    <source>
        <dbReference type="ARBA" id="ARBA00022700"/>
    </source>
</evidence>
<evidence type="ECO:0000256" key="6">
    <source>
        <dbReference type="ARBA" id="ARBA00053794"/>
    </source>
</evidence>
<dbReference type="GO" id="GO:0035556">
    <property type="term" value="P:intracellular signal transduction"/>
    <property type="evidence" value="ECO:0007669"/>
    <property type="project" value="InterPro"/>
</dbReference>
<feature type="region of interest" description="Disordered" evidence="9">
    <location>
        <begin position="59"/>
        <end position="83"/>
    </location>
</feature>
<dbReference type="SUPFAM" id="SSF55550">
    <property type="entry name" value="SH2 domain"/>
    <property type="match status" value="1"/>
</dbReference>
<reference evidence="12" key="1">
    <citation type="submission" date="2023-09" db="UniProtKB">
        <authorList>
            <consortium name="Ensembl"/>
        </authorList>
    </citation>
    <scope>IDENTIFICATION</scope>
</reference>
<dbReference type="SMART" id="SM00252">
    <property type="entry name" value="SH2"/>
    <property type="match status" value="1"/>
</dbReference>
<dbReference type="PANTHER" id="PTHR10155:SF28">
    <property type="entry name" value="SUPPRESSOR OF CYTOKINE SIGNALING 6"/>
    <property type="match status" value="1"/>
</dbReference>
<dbReference type="FunFam" id="3.30.505.10:FF:000036">
    <property type="entry name" value="Suppressor of cytokine signaling 6"/>
    <property type="match status" value="1"/>
</dbReference>
<dbReference type="GO" id="GO:0040008">
    <property type="term" value="P:regulation of growth"/>
    <property type="evidence" value="ECO:0007669"/>
    <property type="project" value="InterPro"/>
</dbReference>
<dbReference type="PROSITE" id="PS50225">
    <property type="entry name" value="SOCS"/>
    <property type="match status" value="1"/>
</dbReference>
<feature type="domain" description="SOCS box" evidence="11">
    <location>
        <begin position="405"/>
        <end position="454"/>
    </location>
</feature>
<dbReference type="GO" id="GO:0005829">
    <property type="term" value="C:cytosol"/>
    <property type="evidence" value="ECO:0007669"/>
    <property type="project" value="UniProtKB-ARBA"/>
</dbReference>
<dbReference type="CDD" id="cd10387">
    <property type="entry name" value="SH2_SOCS6"/>
    <property type="match status" value="1"/>
</dbReference>
<dbReference type="PANTHER" id="PTHR10155">
    <property type="entry name" value="PHOSPHATIDYLINOSITOL 3-KINASE REGULATORY SUBUNIT"/>
    <property type="match status" value="1"/>
</dbReference>
<dbReference type="InterPro" id="IPR036860">
    <property type="entry name" value="SH2_dom_sf"/>
</dbReference>
<dbReference type="InterPro" id="IPR000980">
    <property type="entry name" value="SH2"/>
</dbReference>
<dbReference type="AlphaFoldDB" id="A0A3B4ET33"/>
<gene>
    <name evidence="12" type="primary">SOCS6</name>
</gene>
<proteinExistence type="predicted"/>
<accession>A0A3B4ET33</accession>
<dbReference type="Gene3D" id="3.30.505.10">
    <property type="entry name" value="SH2 domain"/>
    <property type="match status" value="1"/>
</dbReference>
<evidence type="ECO:0000256" key="5">
    <source>
        <dbReference type="ARBA" id="ARBA00022999"/>
    </source>
</evidence>
<evidence type="ECO:0000256" key="1">
    <source>
        <dbReference type="ARBA" id="ARBA00004906"/>
    </source>
</evidence>